<keyword evidence="1" id="KW-0732">Signal</keyword>
<proteinExistence type="predicted"/>
<gene>
    <name evidence="2" type="ORF">DFR40_2116</name>
</gene>
<comment type="caution">
    <text evidence="2">The sequence shown here is derived from an EMBL/GenBank/DDBJ whole genome shotgun (WGS) entry which is preliminary data.</text>
</comment>
<sequence length="115" mass="12948">MKKIACSLLAALFGASLAGTASAGPDHRHERQYRHHEYRHHHPHYQPPPRVVHHHHRHGWVAPAAVITFGGIAIGSTLSYGPPPPRGNWYYCRSSGQYYPYTNACPEGWQAVRPH</sequence>
<feature type="signal peptide" evidence="1">
    <location>
        <begin position="1"/>
        <end position="23"/>
    </location>
</feature>
<evidence type="ECO:0000313" key="2">
    <source>
        <dbReference type="EMBL" id="RKT58173.1"/>
    </source>
</evidence>
<dbReference type="EMBL" id="RBXP01000015">
    <property type="protein sequence ID" value="RKT58173.1"/>
    <property type="molecule type" value="Genomic_DNA"/>
</dbReference>
<feature type="chain" id="PRO_5019842677" description="Lectin-like protein BA14k" evidence="1">
    <location>
        <begin position="24"/>
        <end position="115"/>
    </location>
</feature>
<protein>
    <recommendedName>
        <fullName evidence="4">Lectin-like protein BA14k</fullName>
    </recommendedName>
</protein>
<dbReference type="RefSeq" id="WP_121458435.1">
    <property type="nucleotide sequence ID" value="NZ_RBXP01000015.1"/>
</dbReference>
<accession>A0A495WBQ6</accession>
<dbReference type="AlphaFoldDB" id="A0A495WBQ6"/>
<dbReference type="Proteomes" id="UP000270626">
    <property type="component" value="Unassembled WGS sequence"/>
</dbReference>
<evidence type="ECO:0000313" key="3">
    <source>
        <dbReference type="Proteomes" id="UP000270626"/>
    </source>
</evidence>
<dbReference type="OrthoDB" id="8913116at2"/>
<evidence type="ECO:0008006" key="4">
    <source>
        <dbReference type="Google" id="ProtNLM"/>
    </source>
</evidence>
<evidence type="ECO:0000256" key="1">
    <source>
        <dbReference type="SAM" id="SignalP"/>
    </source>
</evidence>
<keyword evidence="3" id="KW-1185">Reference proteome</keyword>
<name>A0A495WBQ6_9RHOO</name>
<organism evidence="2 3">
    <name type="scientific">Azonexus fungiphilus</name>
    <dbReference type="NCBI Taxonomy" id="146940"/>
    <lineage>
        <taxon>Bacteria</taxon>
        <taxon>Pseudomonadati</taxon>
        <taxon>Pseudomonadota</taxon>
        <taxon>Betaproteobacteria</taxon>
        <taxon>Rhodocyclales</taxon>
        <taxon>Azonexaceae</taxon>
        <taxon>Azonexus</taxon>
    </lineage>
</organism>
<reference evidence="2 3" key="1">
    <citation type="submission" date="2018-10" db="EMBL/GenBank/DDBJ databases">
        <title>Genomic Encyclopedia of Type Strains, Phase IV (KMG-IV): sequencing the most valuable type-strain genomes for metagenomic binning, comparative biology and taxonomic classification.</title>
        <authorList>
            <person name="Goeker M."/>
        </authorList>
    </citation>
    <scope>NUCLEOTIDE SEQUENCE [LARGE SCALE GENOMIC DNA]</scope>
    <source>
        <strain evidence="2 3">DSM 23841</strain>
    </source>
</reference>